<reference evidence="3" key="1">
    <citation type="submission" date="2015-03" db="EMBL/GenBank/DDBJ databases">
        <authorList>
            <person name="Nijsse Bart"/>
        </authorList>
    </citation>
    <scope>NUCLEOTIDE SEQUENCE [LARGE SCALE GENOMIC DNA]</scope>
</reference>
<dbReference type="PANTHER" id="PTHR43591">
    <property type="entry name" value="METHYLTRANSFERASE"/>
    <property type="match status" value="1"/>
</dbReference>
<organism evidence="2 3">
    <name type="scientific">Sporomusa ovata</name>
    <dbReference type="NCBI Taxonomy" id="2378"/>
    <lineage>
        <taxon>Bacteria</taxon>
        <taxon>Bacillati</taxon>
        <taxon>Bacillota</taxon>
        <taxon>Negativicutes</taxon>
        <taxon>Selenomonadales</taxon>
        <taxon>Sporomusaceae</taxon>
        <taxon>Sporomusa</taxon>
    </lineage>
</organism>
<dbReference type="Gene3D" id="3.40.50.150">
    <property type="entry name" value="Vaccinia Virus protein VP39"/>
    <property type="match status" value="1"/>
</dbReference>
<dbReference type="PANTHER" id="PTHR43591:SF24">
    <property type="entry name" value="2-METHOXY-6-POLYPRENYL-1,4-BENZOQUINOL METHYLASE, MITOCHONDRIAL"/>
    <property type="match status" value="1"/>
</dbReference>
<dbReference type="Proteomes" id="UP000049855">
    <property type="component" value="Unassembled WGS sequence"/>
</dbReference>
<dbReference type="AlphaFoldDB" id="A0A0U1KYD6"/>
<feature type="domain" description="Methyltransferase" evidence="1">
    <location>
        <begin position="40"/>
        <end position="134"/>
    </location>
</feature>
<dbReference type="GO" id="GO:0008168">
    <property type="term" value="F:methyltransferase activity"/>
    <property type="evidence" value="ECO:0007669"/>
    <property type="project" value="TreeGrafter"/>
</dbReference>
<evidence type="ECO:0000313" key="2">
    <source>
        <dbReference type="EMBL" id="CQR72432.1"/>
    </source>
</evidence>
<dbReference type="CDD" id="cd02440">
    <property type="entry name" value="AdoMet_MTases"/>
    <property type="match status" value="1"/>
</dbReference>
<name>A0A0U1KYD6_9FIRM</name>
<dbReference type="InterPro" id="IPR029063">
    <property type="entry name" value="SAM-dependent_MTases_sf"/>
</dbReference>
<dbReference type="SUPFAM" id="SSF53335">
    <property type="entry name" value="S-adenosyl-L-methionine-dependent methyltransferases"/>
    <property type="match status" value="1"/>
</dbReference>
<dbReference type="Pfam" id="PF13649">
    <property type="entry name" value="Methyltransf_25"/>
    <property type="match status" value="1"/>
</dbReference>
<keyword evidence="2" id="KW-0808">Transferase</keyword>
<dbReference type="InterPro" id="IPR041698">
    <property type="entry name" value="Methyltransf_25"/>
</dbReference>
<evidence type="ECO:0000259" key="1">
    <source>
        <dbReference type="Pfam" id="PF13649"/>
    </source>
</evidence>
<evidence type="ECO:0000313" key="3">
    <source>
        <dbReference type="Proteomes" id="UP000049855"/>
    </source>
</evidence>
<gene>
    <name evidence="2" type="ORF">SpAn4DRAFT_2892</name>
</gene>
<proteinExistence type="predicted"/>
<protein>
    <submittedName>
        <fullName evidence="2">Methlytransferase, UbiE/COQ5 family</fullName>
    </submittedName>
</protein>
<keyword evidence="3" id="KW-1185">Reference proteome</keyword>
<dbReference type="EMBL" id="CTRP01000010">
    <property type="protein sequence ID" value="CQR72432.1"/>
    <property type="molecule type" value="Genomic_DNA"/>
</dbReference>
<accession>A0A0U1KYD6</accession>
<sequence>MDKFDANAYDESAGKLFAPIYPVIAEQIVNTTGKTKGKCLDIGTGPGYLGIAFAKITEMDVCLFDISENALNFAAKKIAEEGLENRMQTLQGDVHNIPLNDAAVDLVISRGSFIFWKDKPKAFAEIYRILAPGGCAYVGGGFGTDELRAEIEQKRKENNDSWEERKKELTGENFGEKIIEALMAAGILDFKISIQGGFWVIMRK</sequence>
<dbReference type="RefSeq" id="WP_021167145.1">
    <property type="nucleotide sequence ID" value="NZ_CTRP01000010.1"/>
</dbReference>